<evidence type="ECO:0000313" key="2">
    <source>
        <dbReference type="Proteomes" id="UP001059041"/>
    </source>
</evidence>
<dbReference type="AlphaFoldDB" id="A0A9W7X1W9"/>
<name>A0A9W7X1W9_TRIRA</name>
<dbReference type="EMBL" id="JAFHDT010000003">
    <property type="protein sequence ID" value="KAI7812285.1"/>
    <property type="molecule type" value="Genomic_DNA"/>
</dbReference>
<keyword evidence="2" id="KW-1185">Reference proteome</keyword>
<protein>
    <submittedName>
        <fullName evidence="1">Uncharacterized protein</fullName>
    </submittedName>
</protein>
<dbReference type="Proteomes" id="UP001059041">
    <property type="component" value="Linkage Group LG3"/>
</dbReference>
<gene>
    <name evidence="1" type="ORF">IRJ41_022565</name>
</gene>
<organism evidence="1 2">
    <name type="scientific">Triplophysa rosa</name>
    <name type="common">Cave loach</name>
    <dbReference type="NCBI Taxonomy" id="992332"/>
    <lineage>
        <taxon>Eukaryota</taxon>
        <taxon>Metazoa</taxon>
        <taxon>Chordata</taxon>
        <taxon>Craniata</taxon>
        <taxon>Vertebrata</taxon>
        <taxon>Euteleostomi</taxon>
        <taxon>Actinopterygii</taxon>
        <taxon>Neopterygii</taxon>
        <taxon>Teleostei</taxon>
        <taxon>Ostariophysi</taxon>
        <taxon>Cypriniformes</taxon>
        <taxon>Nemacheilidae</taxon>
        <taxon>Triplophysa</taxon>
    </lineage>
</organism>
<proteinExistence type="predicted"/>
<feature type="non-terminal residue" evidence="1">
    <location>
        <position position="88"/>
    </location>
</feature>
<comment type="caution">
    <text evidence="1">The sequence shown here is derived from an EMBL/GenBank/DDBJ whole genome shotgun (WGS) entry which is preliminary data.</text>
</comment>
<evidence type="ECO:0000313" key="1">
    <source>
        <dbReference type="EMBL" id="KAI7812285.1"/>
    </source>
</evidence>
<accession>A0A9W7X1W9</accession>
<sequence>FVFYPRGITRPHRPENLPLGALTRTVCRYGSQPRGCRTTSGRRSVRVLGQKISRYCESVCACTCWLENVHLCRNGSKSWRNLQHKHTH</sequence>
<reference evidence="1" key="1">
    <citation type="submission" date="2021-02" db="EMBL/GenBank/DDBJ databases">
        <title>Comparative genomics reveals that relaxation of natural selection precedes convergent phenotypic evolution of cavefish.</title>
        <authorList>
            <person name="Peng Z."/>
        </authorList>
    </citation>
    <scope>NUCLEOTIDE SEQUENCE</scope>
    <source>
        <tissue evidence="1">Muscle</tissue>
    </source>
</reference>